<dbReference type="Pfam" id="PF19206">
    <property type="entry name" value="DUF5878"/>
    <property type="match status" value="1"/>
</dbReference>
<dbReference type="EMBL" id="KC977571">
    <property type="protein sequence ID" value="AGO84194.1"/>
    <property type="molecule type" value="Genomic_DNA"/>
</dbReference>
<accession>S4VUH0</accession>
<protein>
    <recommendedName>
        <fullName evidence="1">DUF5878 domain-containing protein</fullName>
    </recommendedName>
</protein>
<name>S4VUH0_9VIRU</name>
<evidence type="ECO:0000259" key="1">
    <source>
        <dbReference type="Pfam" id="PF19206"/>
    </source>
</evidence>
<sequence>MMTSVAPTTTDETMTIGADDQEWLAVDASDERVDRFVARVCDAMDRSRSRVRIRVQVADGEDPDKVFGPIGERLVRQCGVLSVHTISERPLVYEMGPRAVDAWGPAIDEVICAHHGRHALVVDPLAIYQRTAKKWRNLLRQSPLSMTLEESRLLTETIVDIAARHALQALPTDDDRVWLFGAGV</sequence>
<dbReference type="RefSeq" id="YP_008437264.1">
    <property type="nucleotide sequence ID" value="NC_022098.1"/>
</dbReference>
<evidence type="ECO:0000313" key="2">
    <source>
        <dbReference type="EMBL" id="AGO84194.1"/>
    </source>
</evidence>
<reference evidence="2 3" key="1">
    <citation type="journal article" date="2013" name="Science">
        <title>Pandoraviruses: amoeba viruses with genomes up to 2.5 Mb reaching that of parasitic eukaryotes.</title>
        <authorList>
            <person name="Philippe N."/>
            <person name="Legendre M."/>
            <person name="Doutre G."/>
            <person name="Coute Y."/>
            <person name="Poirot O."/>
            <person name="Lescot M."/>
            <person name="Arslan D."/>
            <person name="Seltzer V."/>
            <person name="Bertaux L."/>
            <person name="Bruley C."/>
            <person name="Garin J."/>
            <person name="Claverie J.M."/>
            <person name="Abergel C."/>
        </authorList>
    </citation>
    <scope>NUCLEOTIDE SEQUENCE [LARGE SCALE GENOMIC DNA]</scope>
</reference>
<proteinExistence type="predicted"/>
<dbReference type="GeneID" id="16605981"/>
<organism evidence="2 3">
    <name type="scientific">Pandoravirus salinus</name>
    <dbReference type="NCBI Taxonomy" id="1349410"/>
    <lineage>
        <taxon>Viruses</taxon>
        <taxon>Pandoravirus</taxon>
    </lineage>
</organism>
<dbReference type="KEGG" id="vg:16605981"/>
<gene>
    <name evidence="2" type="ORF">psal_cds_443</name>
</gene>
<dbReference type="InterPro" id="IPR043655">
    <property type="entry name" value="DUF5878"/>
</dbReference>
<feature type="domain" description="DUF5878" evidence="1">
    <location>
        <begin position="32"/>
        <end position="179"/>
    </location>
</feature>
<evidence type="ECO:0000313" key="3">
    <source>
        <dbReference type="Proteomes" id="UP000204584"/>
    </source>
</evidence>
<dbReference type="Proteomes" id="UP000204584">
    <property type="component" value="Segment"/>
</dbReference>
<keyword evidence="3" id="KW-1185">Reference proteome</keyword>